<accession>Q6CUN7</accession>
<evidence type="ECO:0000256" key="4">
    <source>
        <dbReference type="ARBA" id="ARBA00022679"/>
    </source>
</evidence>
<comment type="caution">
    <text evidence="12">Lacks conserved residue(s) required for the propagation of feature annotation.</text>
</comment>
<gene>
    <name evidence="12" type="primary">RBK1</name>
    <name evidence="14" type="ORF">KLLA0_C03498g</name>
</gene>
<keyword evidence="8 12" id="KW-0067">ATP-binding</keyword>
<dbReference type="EC" id="2.7.1.15" evidence="2 12"/>
<feature type="binding site" evidence="12">
    <location>
        <begin position="10"/>
        <end position="12"/>
    </location>
    <ligand>
        <name>substrate</name>
    </ligand>
</feature>
<feature type="binding site" evidence="12">
    <location>
        <position position="278"/>
    </location>
    <ligand>
        <name>K(+)</name>
        <dbReference type="ChEBI" id="CHEBI:29103"/>
    </ligand>
</feature>
<comment type="catalytic activity">
    <reaction evidence="12">
        <text>D-ribose + ATP = D-ribose 5-phosphate + ADP + H(+)</text>
        <dbReference type="Rhea" id="RHEA:13697"/>
        <dbReference type="ChEBI" id="CHEBI:15378"/>
        <dbReference type="ChEBI" id="CHEBI:30616"/>
        <dbReference type="ChEBI" id="CHEBI:47013"/>
        <dbReference type="ChEBI" id="CHEBI:78346"/>
        <dbReference type="ChEBI" id="CHEBI:456216"/>
        <dbReference type="EC" id="2.7.1.15"/>
    </reaction>
</comment>
<dbReference type="PANTHER" id="PTHR10584">
    <property type="entry name" value="SUGAR KINASE"/>
    <property type="match status" value="1"/>
</dbReference>
<comment type="pathway">
    <text evidence="12">Carbohydrate metabolism; D-ribose degradation; D-ribose 5-phosphate from beta-D-ribopyranose: step 2/2.</text>
</comment>
<evidence type="ECO:0000256" key="11">
    <source>
        <dbReference type="ARBA" id="ARBA00023277"/>
    </source>
</evidence>
<protein>
    <recommendedName>
        <fullName evidence="3 12">Ribokinase</fullName>
        <shortName evidence="12">RK</shortName>
        <ecNumber evidence="2 12">2.7.1.15</ecNumber>
    </recommendedName>
</protein>
<comment type="subunit">
    <text evidence="12">Homodimer.</text>
</comment>
<dbReference type="InterPro" id="IPR002139">
    <property type="entry name" value="Ribo/fructo_kinase"/>
</dbReference>
<dbReference type="GO" id="GO:0005524">
    <property type="term" value="F:ATP binding"/>
    <property type="evidence" value="ECO:0007669"/>
    <property type="project" value="UniProtKB-UniRule"/>
</dbReference>
<evidence type="ECO:0000256" key="8">
    <source>
        <dbReference type="ARBA" id="ARBA00022840"/>
    </source>
</evidence>
<keyword evidence="4 12" id="KW-0808">Transferase</keyword>
<dbReference type="InterPro" id="IPR029056">
    <property type="entry name" value="Ribokinase-like"/>
</dbReference>
<dbReference type="InterPro" id="IPR002173">
    <property type="entry name" value="Carboh/pur_kinase_PfkB_CS"/>
</dbReference>
<proteinExistence type="inferred from homology"/>
<dbReference type="KEGG" id="kla:KLLA0_C03498g"/>
<feature type="binding site" evidence="12">
    <location>
        <position position="276"/>
    </location>
    <ligand>
        <name>K(+)</name>
        <dbReference type="ChEBI" id="CHEBI:29103"/>
    </ligand>
</feature>
<evidence type="ECO:0000256" key="6">
    <source>
        <dbReference type="ARBA" id="ARBA00022741"/>
    </source>
</evidence>
<dbReference type="GeneID" id="2891971"/>
<feature type="binding site" evidence="12">
    <location>
        <begin position="247"/>
        <end position="252"/>
    </location>
    <ligand>
        <name>ATP</name>
        <dbReference type="ChEBI" id="CHEBI:30616"/>
    </ligand>
</feature>
<evidence type="ECO:0000256" key="2">
    <source>
        <dbReference type="ARBA" id="ARBA00012035"/>
    </source>
</evidence>
<dbReference type="GO" id="GO:0004747">
    <property type="term" value="F:ribokinase activity"/>
    <property type="evidence" value="ECO:0007669"/>
    <property type="project" value="UniProtKB-UniRule"/>
</dbReference>
<dbReference type="InParanoid" id="Q6CUN7"/>
<keyword evidence="12" id="KW-0539">Nucleus</keyword>
<keyword evidence="6 12" id="KW-0547">Nucleotide-binding</keyword>
<dbReference type="SUPFAM" id="SSF53613">
    <property type="entry name" value="Ribokinase-like"/>
    <property type="match status" value="1"/>
</dbReference>
<dbReference type="HAMAP" id="MF_01987">
    <property type="entry name" value="Ribokinase"/>
    <property type="match status" value="1"/>
</dbReference>
<feature type="binding site" evidence="12">
    <location>
        <position position="312"/>
    </location>
    <ligand>
        <name>K(+)</name>
        <dbReference type="ChEBI" id="CHEBI:29103"/>
    </ligand>
</feature>
<keyword evidence="5 12" id="KW-0479">Metal-binding</keyword>
<dbReference type="HOGENOM" id="CLU_027634_2_0_1"/>
<evidence type="ECO:0000259" key="13">
    <source>
        <dbReference type="Pfam" id="PF00294"/>
    </source>
</evidence>
<organism evidence="14 15">
    <name type="scientific">Kluyveromyces lactis (strain ATCC 8585 / CBS 2359 / DSM 70799 / NBRC 1267 / NRRL Y-1140 / WM37)</name>
    <name type="common">Yeast</name>
    <name type="synonym">Candida sphaerica</name>
    <dbReference type="NCBI Taxonomy" id="284590"/>
    <lineage>
        <taxon>Eukaryota</taxon>
        <taxon>Fungi</taxon>
        <taxon>Dikarya</taxon>
        <taxon>Ascomycota</taxon>
        <taxon>Saccharomycotina</taxon>
        <taxon>Saccharomycetes</taxon>
        <taxon>Saccharomycetales</taxon>
        <taxon>Saccharomycetaceae</taxon>
        <taxon>Kluyveromyces</taxon>
    </lineage>
</organism>
<keyword evidence="7 12" id="KW-0418">Kinase</keyword>
<feature type="binding site" evidence="12">
    <location>
        <position position="282"/>
    </location>
    <ligand>
        <name>substrate</name>
    </ligand>
</feature>
<reference evidence="14 15" key="1">
    <citation type="journal article" date="2004" name="Nature">
        <title>Genome evolution in yeasts.</title>
        <authorList>
            <consortium name="Genolevures"/>
            <person name="Dujon B."/>
            <person name="Sherman D."/>
            <person name="Fischer G."/>
            <person name="Durrens P."/>
            <person name="Casaregola S."/>
            <person name="Lafontaine I."/>
            <person name="de Montigny J."/>
            <person name="Marck C."/>
            <person name="Neuveglise C."/>
            <person name="Talla E."/>
            <person name="Goffard N."/>
            <person name="Frangeul L."/>
            <person name="Aigle M."/>
            <person name="Anthouard V."/>
            <person name="Babour A."/>
            <person name="Barbe V."/>
            <person name="Barnay S."/>
            <person name="Blanchin S."/>
            <person name="Beckerich J.M."/>
            <person name="Beyne E."/>
            <person name="Bleykasten C."/>
            <person name="Boisrame A."/>
            <person name="Boyer J."/>
            <person name="Cattolico L."/>
            <person name="Confanioleri F."/>
            <person name="de Daruvar A."/>
            <person name="Despons L."/>
            <person name="Fabre E."/>
            <person name="Fairhead C."/>
            <person name="Ferry-Dumazet H."/>
            <person name="Groppi A."/>
            <person name="Hantraye F."/>
            <person name="Hennequin C."/>
            <person name="Jauniaux N."/>
            <person name="Joyet P."/>
            <person name="Kachouri R."/>
            <person name="Kerrest A."/>
            <person name="Koszul R."/>
            <person name="Lemaire M."/>
            <person name="Lesur I."/>
            <person name="Ma L."/>
            <person name="Muller H."/>
            <person name="Nicaud J.M."/>
            <person name="Nikolski M."/>
            <person name="Oztas S."/>
            <person name="Ozier-Kalogeropoulos O."/>
            <person name="Pellenz S."/>
            <person name="Potier S."/>
            <person name="Richard G.F."/>
            <person name="Straub M.L."/>
            <person name="Suleau A."/>
            <person name="Swennene D."/>
            <person name="Tekaia F."/>
            <person name="Wesolowski-Louvel M."/>
            <person name="Westhof E."/>
            <person name="Wirth B."/>
            <person name="Zeniou-Meyer M."/>
            <person name="Zivanovic I."/>
            <person name="Bolotin-Fukuhara M."/>
            <person name="Thierry A."/>
            <person name="Bouchier C."/>
            <person name="Caudron B."/>
            <person name="Scarpelli C."/>
            <person name="Gaillardin C."/>
            <person name="Weissenbach J."/>
            <person name="Wincker P."/>
            <person name="Souciet J.L."/>
        </authorList>
    </citation>
    <scope>NUCLEOTIDE SEQUENCE [LARGE SCALE GENOMIC DNA]</scope>
    <source>
        <strain evidence="15">ATCC 8585 / CBS 2359 / DSM 70799 / NBRC 1267 / NRRL Y-1140 / WM37</strain>
    </source>
</reference>
<evidence type="ECO:0000256" key="12">
    <source>
        <dbReference type="HAMAP-Rule" id="MF_03215"/>
    </source>
</evidence>
<dbReference type="OMA" id="TFCGYFA"/>
<dbReference type="InterPro" id="IPR011611">
    <property type="entry name" value="PfkB_dom"/>
</dbReference>
<evidence type="ECO:0000256" key="1">
    <source>
        <dbReference type="ARBA" id="ARBA00005380"/>
    </source>
</evidence>
<dbReference type="Pfam" id="PF00294">
    <property type="entry name" value="PfkB"/>
    <property type="match status" value="1"/>
</dbReference>
<dbReference type="CDD" id="cd01174">
    <property type="entry name" value="ribokinase"/>
    <property type="match status" value="1"/>
</dbReference>
<keyword evidence="15" id="KW-1185">Reference proteome</keyword>
<dbReference type="PRINTS" id="PR00990">
    <property type="entry name" value="RIBOKINASE"/>
</dbReference>
<keyword evidence="11 12" id="KW-0119">Carbohydrate metabolism</keyword>
<name>Q6CUN7_KLULA</name>
<dbReference type="AlphaFoldDB" id="Q6CUN7"/>
<dbReference type="Proteomes" id="UP000000598">
    <property type="component" value="Chromosome C"/>
</dbReference>
<dbReference type="STRING" id="284590.Q6CUN7"/>
<feature type="binding site" evidence="12">
    <location>
        <position position="192"/>
    </location>
    <ligand>
        <name>ATP</name>
        <dbReference type="ChEBI" id="CHEBI:30616"/>
    </ligand>
</feature>
<dbReference type="GO" id="GO:0019303">
    <property type="term" value="P:D-ribose catabolic process"/>
    <property type="evidence" value="ECO:0007669"/>
    <property type="project" value="UniProtKB-UniRule"/>
</dbReference>
<dbReference type="GO" id="GO:0005737">
    <property type="term" value="C:cytoplasm"/>
    <property type="evidence" value="ECO:0007669"/>
    <property type="project" value="UniProtKB-SubCell"/>
</dbReference>
<dbReference type="eggNOG" id="KOG2855">
    <property type="taxonomic scope" value="Eukaryota"/>
</dbReference>
<feature type="active site" description="Proton acceptor" evidence="12">
    <location>
        <position position="282"/>
    </location>
</feature>
<dbReference type="PANTHER" id="PTHR10584:SF166">
    <property type="entry name" value="RIBOKINASE"/>
    <property type="match status" value="1"/>
</dbReference>
<comment type="cofactor">
    <cofactor evidence="12">
        <name>Mg(2+)</name>
        <dbReference type="ChEBI" id="CHEBI:18420"/>
    </cofactor>
    <text evidence="12">Requires a divalent cation, most likely magnesium in vivo, as an electrophilic catalyst to aid phosphoryl group transfer. It is the chelate of the metal and the nucleotide that is the actual substrate.</text>
</comment>
<evidence type="ECO:0000313" key="14">
    <source>
        <dbReference type="EMBL" id="CAH01203.1"/>
    </source>
</evidence>
<dbReference type="RefSeq" id="XP_452352.1">
    <property type="nucleotide sequence ID" value="XM_452352.1"/>
</dbReference>
<sequence>MGIVVVGSLNFDLVTYTERVPVAGETFVADSFETHAGGKGLNQCISLAKLTKPSDDQTSNIRMVGHVGSDSFGNQLLSKLQYHNINTEYVEEVDDESTGVAVIIVEKAKGQNRIMITAGANSKTMYSDKQLEVMFQNNAKEFIVFQHEIPDPPSIMNWIKANRPNFEVVFNPSPFHALKVEDWKSVDILIVNEIEAIQIGESLYGEAVVENYKSRIAESFKLGYLELAQYYQSNLINTSNSSVVIITLGEFGAVFTSKQNVKGGHVPSIAVEKVVDTTAAGDTFLGAVVSQLYQKRDLEKAIQFATVASSITITRKGAAETIPLYDEVINKIE</sequence>
<comment type="function">
    <text evidence="12">Catalyzes the phosphorylation of ribose at O-5 in a reaction requiring ATP and magnesium. The resulting D-ribose-5-phosphate can then be used either for sythesis of nucleotides, histidine, and tryptophan, or as a component of the pentose phosphate pathway.</text>
</comment>
<dbReference type="GO" id="GO:0005634">
    <property type="term" value="C:nucleus"/>
    <property type="evidence" value="ECO:0007669"/>
    <property type="project" value="UniProtKB-SubCell"/>
</dbReference>
<dbReference type="InterPro" id="IPR011877">
    <property type="entry name" value="Ribokinase"/>
</dbReference>
<dbReference type="UniPathway" id="UPA00916">
    <property type="reaction ID" value="UER00889"/>
</dbReference>
<keyword evidence="9 12" id="KW-0460">Magnesium</keyword>
<dbReference type="PaxDb" id="284590-Q6CUN7"/>
<comment type="similarity">
    <text evidence="1">Belongs to the carbohydrate kinase pfkB family.</text>
</comment>
<keyword evidence="12" id="KW-0963">Cytoplasm</keyword>
<evidence type="ECO:0000256" key="9">
    <source>
        <dbReference type="ARBA" id="ARBA00022842"/>
    </source>
</evidence>
<feature type="binding site" evidence="12">
    <location>
        <position position="317"/>
    </location>
    <ligand>
        <name>K(+)</name>
        <dbReference type="ChEBI" id="CHEBI:29103"/>
    </ligand>
</feature>
<evidence type="ECO:0000256" key="3">
    <source>
        <dbReference type="ARBA" id="ARBA00016943"/>
    </source>
</evidence>
<dbReference type="EMBL" id="CR382123">
    <property type="protein sequence ID" value="CAH01203.1"/>
    <property type="molecule type" value="Genomic_DNA"/>
</dbReference>
<evidence type="ECO:0000256" key="10">
    <source>
        <dbReference type="ARBA" id="ARBA00022958"/>
    </source>
</evidence>
<dbReference type="FunCoup" id="Q6CUN7">
    <property type="interactions" value="1134"/>
</dbReference>
<comment type="subcellular location">
    <subcellularLocation>
        <location evidence="12">Cytoplasm</location>
    </subcellularLocation>
    <subcellularLocation>
        <location evidence="12">Nucleus</location>
    </subcellularLocation>
</comment>
<evidence type="ECO:0000313" key="15">
    <source>
        <dbReference type="Proteomes" id="UP000000598"/>
    </source>
</evidence>
<feature type="binding site" evidence="12">
    <location>
        <position position="315"/>
    </location>
    <ligand>
        <name>K(+)</name>
        <dbReference type="ChEBI" id="CHEBI:29103"/>
    </ligand>
</feature>
<comment type="activity regulation">
    <text evidence="12">Activated by a monovalent cation that binds near, but not in, the active site. The most likely occupant of the site in vivo is potassium. Ion binding induces a conformational change that may alter substrate affinity.</text>
</comment>
<feature type="domain" description="Carbohydrate kinase PfkB" evidence="13">
    <location>
        <begin position="3"/>
        <end position="323"/>
    </location>
</feature>
<feature type="binding site" evidence="12">
    <location>
        <begin position="38"/>
        <end position="42"/>
    </location>
    <ligand>
        <name>substrate</name>
    </ligand>
</feature>
<feature type="binding site" evidence="12">
    <location>
        <position position="148"/>
    </location>
    <ligand>
        <name>substrate</name>
    </ligand>
</feature>
<dbReference type="PROSITE" id="PS00584">
    <property type="entry name" value="PFKB_KINASES_2"/>
    <property type="match status" value="1"/>
</dbReference>
<evidence type="ECO:0000256" key="7">
    <source>
        <dbReference type="ARBA" id="ARBA00022777"/>
    </source>
</evidence>
<dbReference type="GO" id="GO:0046872">
    <property type="term" value="F:metal ion binding"/>
    <property type="evidence" value="ECO:0007669"/>
    <property type="project" value="UniProtKB-KW"/>
</dbReference>
<comment type="similarity">
    <text evidence="12">Belongs to the carbohydrate kinase PfkB family. Ribokinase subfamily.</text>
</comment>
<keyword evidence="10 12" id="KW-0630">Potassium</keyword>
<evidence type="ECO:0000256" key="5">
    <source>
        <dbReference type="ARBA" id="ARBA00022723"/>
    </source>
</evidence>
<dbReference type="Gene3D" id="3.40.1190.20">
    <property type="match status" value="1"/>
</dbReference>
<feature type="binding site" evidence="12">
    <location>
        <begin position="281"/>
        <end position="282"/>
    </location>
    <ligand>
        <name>ATP</name>
        <dbReference type="ChEBI" id="CHEBI:30616"/>
    </ligand>
</feature>